<reference evidence="1" key="1">
    <citation type="submission" date="2019-08" db="EMBL/GenBank/DDBJ databases">
        <authorList>
            <person name="Kucharzyk K."/>
            <person name="Murdoch R.W."/>
            <person name="Higgins S."/>
            <person name="Loffler F."/>
        </authorList>
    </citation>
    <scope>NUCLEOTIDE SEQUENCE</scope>
</reference>
<name>A0A645INH0_9ZZZZ</name>
<accession>A0A645INH0</accession>
<proteinExistence type="predicted"/>
<sequence>MDLPEFKFYDIVEEGNTLSGKGEVSLLPGKVIEAQLTFEGDTMQGFLKIPYVGKIKIKDAKKVG</sequence>
<dbReference type="EMBL" id="VSSQ01118967">
    <property type="protein sequence ID" value="MPN52650.1"/>
    <property type="molecule type" value="Genomic_DNA"/>
</dbReference>
<gene>
    <name evidence="1" type="ORF">SDC9_200312</name>
</gene>
<dbReference type="AlphaFoldDB" id="A0A645INH0"/>
<organism evidence="1">
    <name type="scientific">bioreactor metagenome</name>
    <dbReference type="NCBI Taxonomy" id="1076179"/>
    <lineage>
        <taxon>unclassified sequences</taxon>
        <taxon>metagenomes</taxon>
        <taxon>ecological metagenomes</taxon>
    </lineage>
</organism>
<evidence type="ECO:0000313" key="1">
    <source>
        <dbReference type="EMBL" id="MPN52650.1"/>
    </source>
</evidence>
<comment type="caution">
    <text evidence="1">The sequence shown here is derived from an EMBL/GenBank/DDBJ whole genome shotgun (WGS) entry which is preliminary data.</text>
</comment>
<protein>
    <submittedName>
        <fullName evidence="1">Uncharacterized protein</fullName>
    </submittedName>
</protein>